<dbReference type="InterPro" id="IPR053709">
    <property type="entry name" value="eRP_eS24_sf"/>
</dbReference>
<evidence type="ECO:0000313" key="8">
    <source>
        <dbReference type="Proteomes" id="UP001177744"/>
    </source>
</evidence>
<dbReference type="AlphaFoldDB" id="A0AA40I8X3"/>
<evidence type="ECO:0000256" key="4">
    <source>
        <dbReference type="ARBA" id="ARBA00035149"/>
    </source>
</evidence>
<feature type="region of interest" description="Disordered" evidence="6">
    <location>
        <begin position="259"/>
        <end position="284"/>
    </location>
</feature>
<keyword evidence="8" id="KW-1185">Reference proteome</keyword>
<name>A0AA40I8X3_CNENI</name>
<keyword evidence="2" id="KW-0689">Ribosomal protein</keyword>
<keyword evidence="3" id="KW-0687">Ribonucleoprotein</keyword>
<evidence type="ECO:0000313" key="7">
    <source>
        <dbReference type="EMBL" id="KAK1344622.1"/>
    </source>
</evidence>
<feature type="region of interest" description="Disordered" evidence="6">
    <location>
        <begin position="1"/>
        <end position="23"/>
    </location>
</feature>
<evidence type="ECO:0000256" key="3">
    <source>
        <dbReference type="ARBA" id="ARBA00023274"/>
    </source>
</evidence>
<dbReference type="GO" id="GO:0003735">
    <property type="term" value="F:structural constituent of ribosome"/>
    <property type="evidence" value="ECO:0007669"/>
    <property type="project" value="InterPro"/>
</dbReference>
<dbReference type="Gene3D" id="3.30.70.3370">
    <property type="match status" value="1"/>
</dbReference>
<reference evidence="7" key="1">
    <citation type="submission" date="2023-06" db="EMBL/GenBank/DDBJ databases">
        <title>Reference genome for the Northern bat (Eptesicus nilssonii), a most northern bat species.</title>
        <authorList>
            <person name="Laine V.N."/>
            <person name="Pulliainen A.T."/>
            <person name="Lilley T.M."/>
        </authorList>
    </citation>
    <scope>NUCLEOTIDE SEQUENCE</scope>
    <source>
        <strain evidence="7">BLF_Eptnil</strain>
        <tissue evidence="7">Kidney</tissue>
    </source>
</reference>
<dbReference type="PANTHER" id="PTHR10496">
    <property type="entry name" value="40S RIBOSOMAL PROTEIN S24"/>
    <property type="match status" value="1"/>
</dbReference>
<dbReference type="GO" id="GO:0022627">
    <property type="term" value="C:cytosolic small ribosomal subunit"/>
    <property type="evidence" value="ECO:0007669"/>
    <property type="project" value="UniProtKB-ARBA"/>
</dbReference>
<proteinExistence type="inferred from homology"/>
<feature type="compositionally biased region" description="Polar residues" evidence="6">
    <location>
        <begin position="1"/>
        <end position="12"/>
    </location>
</feature>
<dbReference type="SUPFAM" id="SSF54189">
    <property type="entry name" value="Ribosomal proteins S24e, L23 and L15e"/>
    <property type="match status" value="1"/>
</dbReference>
<dbReference type="InterPro" id="IPR001976">
    <property type="entry name" value="Ribosomal_eS24"/>
</dbReference>
<organism evidence="7 8">
    <name type="scientific">Cnephaeus nilssonii</name>
    <name type="common">Northern bat</name>
    <name type="synonym">Eptesicus nilssonii</name>
    <dbReference type="NCBI Taxonomy" id="3371016"/>
    <lineage>
        <taxon>Eukaryota</taxon>
        <taxon>Metazoa</taxon>
        <taxon>Chordata</taxon>
        <taxon>Craniata</taxon>
        <taxon>Vertebrata</taxon>
        <taxon>Euteleostomi</taxon>
        <taxon>Mammalia</taxon>
        <taxon>Eutheria</taxon>
        <taxon>Laurasiatheria</taxon>
        <taxon>Chiroptera</taxon>
        <taxon>Yangochiroptera</taxon>
        <taxon>Vespertilionidae</taxon>
        <taxon>Cnephaeus</taxon>
    </lineage>
</organism>
<comment type="caution">
    <text evidence="7">The sequence shown here is derived from an EMBL/GenBank/DDBJ whole genome shotgun (WGS) entry which is preliminary data.</text>
</comment>
<dbReference type="Proteomes" id="UP001177744">
    <property type="component" value="Unassembled WGS sequence"/>
</dbReference>
<dbReference type="EMBL" id="JAULJE010000003">
    <property type="protein sequence ID" value="KAK1344622.1"/>
    <property type="molecule type" value="Genomic_DNA"/>
</dbReference>
<feature type="compositionally biased region" description="Basic residues" evidence="6">
    <location>
        <begin position="263"/>
        <end position="284"/>
    </location>
</feature>
<dbReference type="HAMAP" id="MF_00545">
    <property type="entry name" value="Ribosomal_eS24"/>
    <property type="match status" value="1"/>
</dbReference>
<evidence type="ECO:0000256" key="1">
    <source>
        <dbReference type="ARBA" id="ARBA00009680"/>
    </source>
</evidence>
<dbReference type="InterPro" id="IPR012678">
    <property type="entry name" value="Ribosomal_uL23/eL15/eS24_sf"/>
</dbReference>
<gene>
    <name evidence="7" type="ORF">QTO34_013319</name>
</gene>
<comment type="similarity">
    <text evidence="1">Belongs to the eukaryotic ribosomal protein eS24 family.</text>
</comment>
<feature type="compositionally biased region" description="Basic and acidic residues" evidence="6">
    <location>
        <begin position="13"/>
        <end position="23"/>
    </location>
</feature>
<feature type="non-terminal residue" evidence="7">
    <location>
        <position position="538"/>
    </location>
</feature>
<accession>A0AA40I8X3</accession>
<protein>
    <recommendedName>
        <fullName evidence="4">Small ribosomal subunit protein eS24</fullName>
    </recommendedName>
    <alternativeName>
        <fullName evidence="5">40S ribosomal protein S24</fullName>
    </alternativeName>
</protein>
<evidence type="ECO:0000256" key="5">
    <source>
        <dbReference type="ARBA" id="ARBA00035458"/>
    </source>
</evidence>
<sequence length="538" mass="59431">MMKEITNTTKRQTNSERNKATVRHLERRDCGGALFKLSPFFNWSPRFSCSFPSSFFKGWISASKSLLSIVRTSHSLPSGHCVNKTRGSQGRPHHLTPEALLLSVLGDMAAVVTVGYSPRNKSGIKCVTSHVEESGQLHGGTRGCAQLRSLYGGEQALSCPVPSLWLDRGSTFIMNDTETIRTRKFLTNRLLQQKQMVIDVLHPGKATVLKAKIREKLAKMFNTTPDVIFVFGFKTHFGGGTTTGFGMIDDSLDYAKKNEPKHRLARHEKKTSRKQRKERTNRMKKVRGLQRPTLVQKAYLCRSTWTPCSTLASGQPLAHLVVGSGQATRRGKFPNWDLNPVSEVKRLKLNATKSRLWKPDLPTLWGWTSRQNWPAPASLQPSHPHHCADTRGLEYQGEVGASTGGVPRGWGGRGGGTGYRVKRWAPACTREEEDANAFTHLPPCFSRPHSPHRLALLSPAPKLHFRYTGAGRKRAGIGPIPRRASVAKQHCFRPRPPGARNLSPPGPSAAPLLAAGACVGVQRRVSVRSSHPGLAWTV</sequence>
<dbReference type="FunFam" id="3.30.70.3370:FF:000001">
    <property type="entry name" value="40S ribosomal protein S24"/>
    <property type="match status" value="1"/>
</dbReference>
<dbReference type="GO" id="GO:0006412">
    <property type="term" value="P:translation"/>
    <property type="evidence" value="ECO:0007669"/>
    <property type="project" value="InterPro"/>
</dbReference>
<dbReference type="Pfam" id="PF01282">
    <property type="entry name" value="Ribosomal_S24e"/>
    <property type="match status" value="1"/>
</dbReference>
<evidence type="ECO:0000256" key="6">
    <source>
        <dbReference type="SAM" id="MobiDB-lite"/>
    </source>
</evidence>
<evidence type="ECO:0000256" key="2">
    <source>
        <dbReference type="ARBA" id="ARBA00022980"/>
    </source>
</evidence>